<dbReference type="Proteomes" id="UP000828390">
    <property type="component" value="Unassembled WGS sequence"/>
</dbReference>
<dbReference type="EMBL" id="JAIWYP010000007">
    <property type="protein sequence ID" value="KAH3800611.1"/>
    <property type="molecule type" value="Genomic_DNA"/>
</dbReference>
<accession>A0A9D4FM91</accession>
<protein>
    <submittedName>
        <fullName evidence="1">Uncharacterized protein</fullName>
    </submittedName>
</protein>
<evidence type="ECO:0000313" key="1">
    <source>
        <dbReference type="EMBL" id="KAH3800611.1"/>
    </source>
</evidence>
<comment type="caution">
    <text evidence="1">The sequence shown here is derived from an EMBL/GenBank/DDBJ whole genome shotgun (WGS) entry which is preliminary data.</text>
</comment>
<dbReference type="AlphaFoldDB" id="A0A9D4FM91"/>
<sequence>MSAVKQEGQKLTVAHLTLPGTEMLSANFGIQNAQTLLDMFFKGSKTIFEISTDIISQTVLTKFQKDWTKNVSVNNQAIIKTAVLTNFHKDWTINVTQREKNALPPGGNVF</sequence>
<name>A0A9D4FM91_DREPO</name>
<evidence type="ECO:0000313" key="2">
    <source>
        <dbReference type="Proteomes" id="UP000828390"/>
    </source>
</evidence>
<keyword evidence="2" id="KW-1185">Reference proteome</keyword>
<organism evidence="1 2">
    <name type="scientific">Dreissena polymorpha</name>
    <name type="common">Zebra mussel</name>
    <name type="synonym">Mytilus polymorpha</name>
    <dbReference type="NCBI Taxonomy" id="45954"/>
    <lineage>
        <taxon>Eukaryota</taxon>
        <taxon>Metazoa</taxon>
        <taxon>Spiralia</taxon>
        <taxon>Lophotrochozoa</taxon>
        <taxon>Mollusca</taxon>
        <taxon>Bivalvia</taxon>
        <taxon>Autobranchia</taxon>
        <taxon>Heteroconchia</taxon>
        <taxon>Euheterodonta</taxon>
        <taxon>Imparidentia</taxon>
        <taxon>Neoheterodontei</taxon>
        <taxon>Myida</taxon>
        <taxon>Dreissenoidea</taxon>
        <taxon>Dreissenidae</taxon>
        <taxon>Dreissena</taxon>
    </lineage>
</organism>
<proteinExistence type="predicted"/>
<reference evidence="1" key="2">
    <citation type="submission" date="2020-11" db="EMBL/GenBank/DDBJ databases">
        <authorList>
            <person name="McCartney M.A."/>
            <person name="Auch B."/>
            <person name="Kono T."/>
            <person name="Mallez S."/>
            <person name="Becker A."/>
            <person name="Gohl D.M."/>
            <person name="Silverstein K.A.T."/>
            <person name="Koren S."/>
            <person name="Bechman K.B."/>
            <person name="Herman A."/>
            <person name="Abrahante J.E."/>
            <person name="Garbe J."/>
        </authorList>
    </citation>
    <scope>NUCLEOTIDE SEQUENCE</scope>
    <source>
        <strain evidence="1">Duluth1</strain>
        <tissue evidence="1">Whole animal</tissue>
    </source>
</reference>
<reference evidence="1" key="1">
    <citation type="journal article" date="2019" name="bioRxiv">
        <title>The Genome of the Zebra Mussel, Dreissena polymorpha: A Resource for Invasive Species Research.</title>
        <authorList>
            <person name="McCartney M.A."/>
            <person name="Auch B."/>
            <person name="Kono T."/>
            <person name="Mallez S."/>
            <person name="Zhang Y."/>
            <person name="Obille A."/>
            <person name="Becker A."/>
            <person name="Abrahante J.E."/>
            <person name="Garbe J."/>
            <person name="Badalamenti J.P."/>
            <person name="Herman A."/>
            <person name="Mangelson H."/>
            <person name="Liachko I."/>
            <person name="Sullivan S."/>
            <person name="Sone E.D."/>
            <person name="Koren S."/>
            <person name="Silverstein K.A.T."/>
            <person name="Beckman K.B."/>
            <person name="Gohl D.M."/>
        </authorList>
    </citation>
    <scope>NUCLEOTIDE SEQUENCE</scope>
    <source>
        <strain evidence="1">Duluth1</strain>
        <tissue evidence="1">Whole animal</tissue>
    </source>
</reference>
<gene>
    <name evidence="1" type="ORF">DPMN_154247</name>
</gene>